<dbReference type="EMBL" id="SACR01000001">
    <property type="protein sequence ID" value="RVU49706.1"/>
    <property type="molecule type" value="Genomic_DNA"/>
</dbReference>
<gene>
    <name evidence="8" type="ORF">EOE66_03900</name>
</gene>
<comment type="caution">
    <text evidence="8">The sequence shown here is derived from an EMBL/GenBank/DDBJ whole genome shotgun (WGS) entry which is preliminary data.</text>
</comment>
<organism evidence="8 9">
    <name type="scientific">Rubrivivax rivuli</name>
    <dbReference type="NCBI Taxonomy" id="1862385"/>
    <lineage>
        <taxon>Bacteria</taxon>
        <taxon>Pseudomonadati</taxon>
        <taxon>Pseudomonadota</taxon>
        <taxon>Betaproteobacteria</taxon>
        <taxon>Burkholderiales</taxon>
        <taxon>Sphaerotilaceae</taxon>
        <taxon>Rubrivivax</taxon>
    </lineage>
</organism>
<dbReference type="NCBIfam" id="TIGR02595">
    <property type="entry name" value="PEP_CTERM"/>
    <property type="match status" value="1"/>
</dbReference>
<evidence type="ECO:0000256" key="5">
    <source>
        <dbReference type="SAM" id="MobiDB-lite"/>
    </source>
</evidence>
<dbReference type="GO" id="GO:0006397">
    <property type="term" value="P:mRNA processing"/>
    <property type="evidence" value="ECO:0007669"/>
    <property type="project" value="UniProtKB-KW"/>
</dbReference>
<evidence type="ECO:0000256" key="2">
    <source>
        <dbReference type="ARBA" id="ARBA00022490"/>
    </source>
</evidence>
<dbReference type="GO" id="GO:0005737">
    <property type="term" value="C:cytoplasm"/>
    <property type="evidence" value="ECO:0007669"/>
    <property type="project" value="UniProtKB-SubCell"/>
</dbReference>
<keyword evidence="6" id="KW-0472">Membrane</keyword>
<dbReference type="SMART" id="SM01414">
    <property type="entry name" value="P68HR"/>
    <property type="match status" value="5"/>
</dbReference>
<protein>
    <submittedName>
        <fullName evidence="8">Choice-of-anchor D domain-containing protein</fullName>
    </submittedName>
</protein>
<keyword evidence="3" id="KW-0507">mRNA processing</keyword>
<reference evidence="8 9" key="1">
    <citation type="submission" date="2019-01" db="EMBL/GenBank/DDBJ databases">
        <authorList>
            <person name="Chen W.-M."/>
        </authorList>
    </citation>
    <scope>NUCLEOTIDE SEQUENCE [LARGE SCALE GENOMIC DNA]</scope>
    <source>
        <strain evidence="8 9">KYPY4</strain>
    </source>
</reference>
<keyword evidence="6" id="KW-0812">Transmembrane</keyword>
<evidence type="ECO:0000256" key="3">
    <source>
        <dbReference type="ARBA" id="ARBA00022664"/>
    </source>
</evidence>
<name>A0A437RSH1_9BURK</name>
<feature type="region of interest" description="Disordered" evidence="5">
    <location>
        <begin position="945"/>
        <end position="968"/>
    </location>
</feature>
<feature type="transmembrane region" description="Helical" evidence="6">
    <location>
        <begin position="3403"/>
        <end position="3420"/>
    </location>
</feature>
<evidence type="ECO:0000259" key="7">
    <source>
        <dbReference type="Pfam" id="PF07589"/>
    </source>
</evidence>
<evidence type="ECO:0000256" key="6">
    <source>
        <dbReference type="SAM" id="Phobius"/>
    </source>
</evidence>
<keyword evidence="4" id="KW-0694">RNA-binding</keyword>
<proteinExistence type="predicted"/>
<dbReference type="GO" id="GO:0003723">
    <property type="term" value="F:RNA binding"/>
    <property type="evidence" value="ECO:0007669"/>
    <property type="project" value="UniProtKB-KW"/>
</dbReference>
<evidence type="ECO:0000313" key="9">
    <source>
        <dbReference type="Proteomes" id="UP000285575"/>
    </source>
</evidence>
<evidence type="ECO:0000256" key="4">
    <source>
        <dbReference type="ARBA" id="ARBA00022884"/>
    </source>
</evidence>
<keyword evidence="2" id="KW-0963">Cytoplasm</keyword>
<dbReference type="NCBIfam" id="NF012200">
    <property type="entry name" value="choice_anch_D"/>
    <property type="match status" value="10"/>
</dbReference>
<dbReference type="InterPro" id="IPR013424">
    <property type="entry name" value="Ice-binding_C"/>
</dbReference>
<keyword evidence="9" id="KW-1185">Reference proteome</keyword>
<evidence type="ECO:0000313" key="8">
    <source>
        <dbReference type="EMBL" id="RVU49706.1"/>
    </source>
</evidence>
<evidence type="ECO:0000256" key="1">
    <source>
        <dbReference type="ARBA" id="ARBA00004496"/>
    </source>
</evidence>
<comment type="subcellular location">
    <subcellularLocation>
        <location evidence="1">Cytoplasm</location>
    </subcellularLocation>
</comment>
<dbReference type="Pfam" id="PF07589">
    <property type="entry name" value="PEP-CTERM"/>
    <property type="match status" value="1"/>
</dbReference>
<sequence length="3429" mass="329662">MSSKRLPSRSARQPKRPLRPVALAVLLALGANGLNAAPRTFLGGSSFWDVATNWAGGILPGVGDDALLGAFNTEVRTAFTINSFTGTGSLTVSSGTLSFAAASSIGALNITGGALAGAGTLQVAGASTWTSGTISSTGTINFNGALAMSTAGFKDIRDGRVVNFNGTTTWSTPSASQGRIRTGSNATLNNNGTWQDQSNFANAISNDFGGPASTFNNAGTYTKTGTGTTTIGIAFNNTRSTPGTGVVSVDAGRLLLEGGGTSNGSFSGAAGTTLGFGGNHTLQAASSIDTAGTVEFSSGTNTVAGSFNAATGTTFSGGTTTFSGTVTGIGSTVTASGGTGIFNNTQAFTVAGLAISGGGLAFNNTGGATSGSLNLTGGSLAGTSLVTITGATTWANGTMSGTGTTALNGAVALNTSGFKDIRDGRVVNFNGTTTWTTPSASQGRIRTGSNATLNNNGTWQDQNTLANSITQDFGGPASTFNNAGTYTKTGTGTTAIGIAFNNTRSTPGTGVVNVNAGRLQLEGGGTSNGSFSGAAGTTLGFGGNHTLQAASSIDTAGTVEFSSGTNTVAGSFNAATGTTFSGGTTTFSGTVTGIGSTVTASGGTGIFNNTQAFTVAGLAISGGGLAFNNTGGVTTTNLNLTGGTLAGTASVTVTGAATWTNGTMSGTGTTTLDTNLALDTSGLKDIRDGRVVNFNGTTTWTTPSANQGRIRTGGGAVLNNNGTWQDQNTLANSITQDFGGAASAFNNTGVYTKSGTGTTNINIAFNNTRSTPGTGVVNVNAGRLLLEGGGGGNGSFAGAGSLEFNGGTFALLASSSVTVANVVFSSGTANVAGTYDVATGTRFSGGTANFTGSVANSGGSLSFTTGGGTANFSNTAGVQFSSLSMAAGTIGGTQAVSFSGPSTWSNGGMTGAGTTSFNGALALTSAGLKDITNGRTVNFNGTTTWVTPAVPGSPGTPEANGGRIRTGSGATLNNTGTWLDQNPQDTTISQDFGGSTSTFTNAGIYTKSGAGTTNIGIAFNNTAGSPGTGVVNVNAGRLVLSGGGTSTGSFAGAGALDFGGGTHQLQAASSIANPNVVFSGGTTNIAGSYNVGTSTLFSGGTANFTGSVANNGGTLTFTTSGGTANFSNTAGVQFSNLSMAGGTIGGTQSVSFAGPSTWSNGSMTGAGITNFDSSLALATAGLKDVTNGRTINFNGATTWSAGRIRTGSGATLNNNGTWLDQNGTDAQVSQDFGGAASAFVNAGTYNKANGGTTGFFIDFNNTASGPGTAVVNVNAGRLQLGAGGSSTGSFALAAGTTLEFSGSPYTLGGTVTGGATSRLLVSSATVNSTTAKSFGGLLEITGGTLSAGQSFAATTFQQSGGTVAGTGAFSVSGPATWTSGTMTGSGTTTFSGDVALSGNNVKDATAGRTINFNGTTTWTNTSASGGAIRTGASATLNNNGTWLDQNAFANRIGQDFGGAASTFANAGTYTKSGNSTTTIDIGFNNAGTVNVNAGTLSLGGGGTSNGSTFNVAAGTVLNFSGGTHNLTDIALGTGTGRMTVSSGTVNANGTLAFSGTLGASGGTFNANGTASAAGFELLGGTIAGTGSFTSSGAGLWTSGTMTGTGTTTFNGDVALNTNGAKDITSGRTVNFNGTTTWSNTSASGGLIRTGSAATLNNNGTWLDQNAFANRIGQDFGGAASTFANAGTYTKSGNSTTTIDIGFNNAGTVNVNAGSLRLNSLTNFAGTTLSGGSFNVTGASTFSFTGANVVTNAASITLDGAGSQFLNASTSASGLANFATNASVGSFTIRNGRNFASAGNFTNAGTVTVGTGSTFTGGGTSFSNQSTGRLLLAGGTQAGAAVANAGTVEGFGTLAAAITNNGTVRASGGTLAATQGIQGSAGTVAVAADATLNLAGSAALSSAATLALQGSLALGSQNFTVFGDYTNSAFGSGNSFDARASVSGAGLIVGVNAAQSLTGEVAAGTANTYVIDFGTVRGGATATRSFQVANSGTGASIRGALQTGGPGLGNLTDSRLSGSGTVAANFGPIAAGSSSGSFSITLDATGSGGALSGQSLAVVSNFSNVATQTVTLSGFSTVLAQGAATPAGPVDLGNFRVGVLPAVSTSLAVSNTTTGAGAERLAVSAATASGNFSVTNNLGGGFVLPGATAAGAVTVASSSGTVGLNSGSVLLQFASNGELFDGSFTNLATNQQTVAVQATGFLTAQPALPATVTVGNFRLVDGASRAITVTNTNLAPTGFQELLNASAGSTSAGVTLTGAINGLAPGASSSNLVIGFAAGGSDGPRSGSATVQLVSDGAGTSGLGLFNLPSTAVAIDGTAFNLAAGAATPTPVVVPNQRVGGVGGGSASVALNIANTAPAGAFSEALNASFSALAGDAVANGGSVLNLAAGASNGSAMAVSLSNSQAGARSGTVTLAYASDGTGPNGNSGLAAVDVGTQTINVTGNVYRLAEASAVAPSPVVLAHQRVGGTLSQALSFSNLAANDGFSERLNATIAANGTATATGSFNLLAAGATSTALAVGVDTSSAGAKSGTATITLASDGTGTSGFSPLALASQSVNVSGSVYRLAEASAVAPSPVVLANQRVGGTLSQALSFSNLAAGDGFSERLNATIAASGTATATGSFNLLAAGATSTALSVGVDTSSAGAKSGTATITLASDGTGTSGFSPLALASQSVNVSGNVYRVAQASTVAPSTVTLGNVRAGGTLTQALTLSNLAAADGFSESLNASIVATSGLLAGGSFSGLAAGSSSSSLFVGVDTTSGGARTGSATITLVSDGTGTSGLAPIALGTQVVNVTANVYRLASASAVTPNPVVLANQRVGGSLTQALTLANTAVADGFSEALNASISATGTANAGGSVSLLAAGASSSALFVGVDTSTAGAKGGTATVALFSDGTGGSGFGALAIGTQEVAVSGNVYRLAQASVVSPASITLLDQRVGGSLSQALTLANTAAADGFSERLNASIAASGSATASGSFSLLAAGSSSSVLAVGVDTSSAGAKTGTATLTLASDGTGTSGFAPLALAGQSVSVSGNVYRLAVPVVDTTPLVLVGRVGDATLQGSIGVSNNAPDLFTERLNASIASSPAGTSPGAALVLAPNASGSLGISLPTGTAGSFGGAVGVALVSSSAGTTSGAPDFNLPGASVALTGRVYAPAVAQVAPTVIDFGTVRVGDVVAARTVTVSNTASGALTDTLRASIGGGTGAFSTSGSVAGLAAGASNNAALQVQFATAAAGVFNGSATVALTSQNPELADLELAPVGLTLQGQVNNLAQAVLSKTGGSGTFSGGAFSYTLDFGTVLAEGGSLSTSLVLGNGATGPADALAGSWALGSGGAFSVTGFGPFSGLAAGATLAGLTIQFDLGTEGSFARTLVLSSQSTNGSGPDLGLGDITLHLQGSVVAVPEPSTYLMMALGVLAIGSLVRRRMQPRQD</sequence>
<accession>A0A437RSH1</accession>
<dbReference type="Proteomes" id="UP000285575">
    <property type="component" value="Unassembled WGS sequence"/>
</dbReference>
<dbReference type="OrthoDB" id="8755986at2"/>
<dbReference type="RefSeq" id="WP_128227339.1">
    <property type="nucleotide sequence ID" value="NZ_SACR01000001.1"/>
</dbReference>
<dbReference type="InterPro" id="IPR012587">
    <property type="entry name" value="P68_rpt"/>
</dbReference>
<feature type="domain" description="Ice-binding protein C-terminal" evidence="7">
    <location>
        <begin position="3399"/>
        <end position="3422"/>
    </location>
</feature>
<keyword evidence="6" id="KW-1133">Transmembrane helix</keyword>